<comment type="caution">
    <text evidence="9">The sequence shown here is derived from an EMBL/GenBank/DDBJ whole genome shotgun (WGS) entry which is preliminary data.</text>
</comment>
<dbReference type="OrthoDB" id="45790at2157"/>
<evidence type="ECO:0000256" key="2">
    <source>
        <dbReference type="ARBA" id="ARBA00011900"/>
    </source>
</evidence>
<dbReference type="PROSITE" id="PS00092">
    <property type="entry name" value="N6_MTASE"/>
    <property type="match status" value="1"/>
</dbReference>
<gene>
    <name evidence="9" type="ORF">D6D85_00455</name>
</gene>
<dbReference type="InterPro" id="IPR011639">
    <property type="entry name" value="MethylTrfase_TaqI-like_dom"/>
</dbReference>
<dbReference type="AlphaFoldDB" id="A0A429GXZ6"/>
<feature type="domain" description="Type II methyltransferase M.Eco57I C-terminal" evidence="8">
    <location>
        <begin position="814"/>
        <end position="962"/>
    </location>
</feature>
<evidence type="ECO:0000259" key="7">
    <source>
        <dbReference type="Pfam" id="PF07669"/>
    </source>
</evidence>
<dbReference type="EMBL" id="RCOS01000009">
    <property type="protein sequence ID" value="RSN78747.1"/>
    <property type="molecule type" value="Genomic_DNA"/>
</dbReference>
<accession>A0A429GXZ6</accession>
<organism evidence="9 10">
    <name type="scientific">Candidatus Methanodesulfokora washburnensis</name>
    <dbReference type="NCBI Taxonomy" id="2478471"/>
    <lineage>
        <taxon>Archaea</taxon>
        <taxon>Thermoproteota</taxon>
        <taxon>Candidatus Korarchaeia</taxon>
        <taxon>Candidatus Korarchaeia incertae sedis</taxon>
        <taxon>Candidatus Methanodesulfokora</taxon>
    </lineage>
</organism>
<dbReference type="GO" id="GO:0003676">
    <property type="term" value="F:nucleic acid binding"/>
    <property type="evidence" value="ECO:0007669"/>
    <property type="project" value="InterPro"/>
</dbReference>
<keyword evidence="3 9" id="KW-0489">Methyltransferase</keyword>
<dbReference type="Pfam" id="PF22837">
    <property type="entry name" value="M_Eco57I_C"/>
    <property type="match status" value="1"/>
</dbReference>
<evidence type="ECO:0000256" key="6">
    <source>
        <dbReference type="ARBA" id="ARBA00047942"/>
    </source>
</evidence>
<proteinExistence type="inferred from homology"/>
<comment type="catalytic activity">
    <reaction evidence="6">
        <text>a 2'-deoxyadenosine in DNA + S-adenosyl-L-methionine = an N(6)-methyl-2'-deoxyadenosine in DNA + S-adenosyl-L-homocysteine + H(+)</text>
        <dbReference type="Rhea" id="RHEA:15197"/>
        <dbReference type="Rhea" id="RHEA-COMP:12418"/>
        <dbReference type="Rhea" id="RHEA-COMP:12419"/>
        <dbReference type="ChEBI" id="CHEBI:15378"/>
        <dbReference type="ChEBI" id="CHEBI:57856"/>
        <dbReference type="ChEBI" id="CHEBI:59789"/>
        <dbReference type="ChEBI" id="CHEBI:90615"/>
        <dbReference type="ChEBI" id="CHEBI:90616"/>
        <dbReference type="EC" id="2.1.1.72"/>
    </reaction>
</comment>
<evidence type="ECO:0000313" key="9">
    <source>
        <dbReference type="EMBL" id="RSN78747.1"/>
    </source>
</evidence>
<dbReference type="PANTHER" id="PTHR33841">
    <property type="entry name" value="DNA METHYLTRANSFERASE YEEA-RELATED"/>
    <property type="match status" value="1"/>
</dbReference>
<protein>
    <recommendedName>
        <fullName evidence="2">site-specific DNA-methyltransferase (adenine-specific)</fullName>
        <ecNumber evidence="2">2.1.1.72</ecNumber>
    </recommendedName>
</protein>
<dbReference type="PANTHER" id="PTHR33841:SF5">
    <property type="entry name" value="DNA METHYLASE (MODIFICATION METHYLASE) (METHYLTRANSFERASE)-RELATED"/>
    <property type="match status" value="1"/>
</dbReference>
<dbReference type="InterPro" id="IPR050953">
    <property type="entry name" value="N4_N6_ade-DNA_methylase"/>
</dbReference>
<dbReference type="GO" id="GO:0006304">
    <property type="term" value="P:DNA modification"/>
    <property type="evidence" value="ECO:0007669"/>
    <property type="project" value="InterPro"/>
</dbReference>
<dbReference type="InterPro" id="IPR054520">
    <property type="entry name" value="M_Eco57I_C"/>
</dbReference>
<dbReference type="InterPro" id="IPR029063">
    <property type="entry name" value="SAM-dependent_MTases_sf"/>
</dbReference>
<name>A0A429GXZ6_9CREN</name>
<evidence type="ECO:0000259" key="8">
    <source>
        <dbReference type="Pfam" id="PF22837"/>
    </source>
</evidence>
<evidence type="ECO:0000256" key="3">
    <source>
        <dbReference type="ARBA" id="ARBA00022603"/>
    </source>
</evidence>
<keyword evidence="5" id="KW-0949">S-adenosyl-L-methionine</keyword>
<comment type="similarity">
    <text evidence="1">Belongs to the N(4)/N(6)-methyltransferase family.</text>
</comment>
<dbReference type="SUPFAM" id="SSF53335">
    <property type="entry name" value="S-adenosyl-L-methionine-dependent methyltransferases"/>
    <property type="match status" value="1"/>
</dbReference>
<sequence length="1179" mass="138772">MSKKLSGSFEFTQISFASEVKDWINEIIENEKLRFEGADIEIRDPERKRGDLIIWERRLKKPALLIEIWDAKTSPWDYALDSALSKAWKNNIPYFVVWNLTHFYCWDTFEEGEAIDKLWWPHSGVSEVVCRALTYYDAINSEESIKNYLRSFLKEFEQVYYGIKAKPLLGIDERFIYRLRGSIDALSIPILEYFRERVRDPEFRKQLVGYFIKQGWTFRGSDEDLEKVSRQYVYLLVNKILFYNILRSTSYRNLPKIVIPDIGLTGDEMKKRIDNYFMKAFEATGCYETILLTDFLDSLPPPDDAVGMLKDFIHKMGEYDFSKISYEILGNIFQRLIPEEERHKLGQYFTRSDVVDLIVGFCIRDARDKVLDGGCGAGTFLIRSYVRKKLLDPSRKHKELIEELYGVDIAKFPAHLSIINLASRDLSAVENYPRIIWGDFFSILPGNEYLSAEVRVETLKGSKIYIKMPEAFDAVVMNPPYTRQEEMEDILEQEKDKAYNRCIEDWREMSKYPAGKKPKLSKRSSIYVHFFIHGARFLKERGRLGMITSNSWLDVDYGGDLQRFFLENFRIVAIIESKVERWFEDADINTAITILERCSDQEERNKNLVKFVQLKKPLAEFIPPVKNESERWICVEKLIELIESKEEYYEDDKIRIFPKIQKELWEEGYDEEEGEYVGSKWGKYIRAPEVFFKILEKGKGLLVPLKEVAEVRFGIKTGANEFFYLTDEQIQKWGIEREFWMHPLKKDEEIPVPEHVWKDRNGKYFKESQYARRMRLEEVLRENGYVYWIPNYVIKSPRECRSILIDPKDLKYRVLLIHKDKSELRGTNILKYIEWGESQGFNKRPTCSSRQKWYSLDKREPAELLFPERFWDKFIIFQNSQMILENKDLYGICLHDKETSNLICASLNSTLSIMFFELHGRPSLGQGVLDIDVWMVEGILLPNPKRIKKEEEEKLVKCLSNLSQRPINSIFKEIEAKSPEEVSLEKVKPDRKELDNIVMGRILGLTEEEQLEVYRTVIDLVKSRIERAKSIQKRKKVGNIDIDELVNSVLKDVEELYGIETKKFPEDYIGNCSYRIVKVPKGTKVEAGVDLEGAYVRIDGEEIRCSSDYEAKFIEYAILAGKTEIMIPEDENILRRAVEERGKFLRDARARLDEVLKEMITDKKLREKVRYEAFRRLGI</sequence>
<feature type="domain" description="Type II methyltransferase M.TaqI-like" evidence="7">
    <location>
        <begin position="403"/>
        <end position="583"/>
    </location>
</feature>
<evidence type="ECO:0000256" key="1">
    <source>
        <dbReference type="ARBA" id="ARBA00006594"/>
    </source>
</evidence>
<dbReference type="Proteomes" id="UP000277582">
    <property type="component" value="Unassembled WGS sequence"/>
</dbReference>
<keyword evidence="4 9" id="KW-0808">Transferase</keyword>
<dbReference type="Gene3D" id="3.40.50.150">
    <property type="entry name" value="Vaccinia Virus protein VP39"/>
    <property type="match status" value="1"/>
</dbReference>
<dbReference type="GO" id="GO:0032259">
    <property type="term" value="P:methylation"/>
    <property type="evidence" value="ECO:0007669"/>
    <property type="project" value="UniProtKB-KW"/>
</dbReference>
<keyword evidence="10" id="KW-1185">Reference proteome</keyword>
<evidence type="ECO:0000313" key="10">
    <source>
        <dbReference type="Proteomes" id="UP000277582"/>
    </source>
</evidence>
<evidence type="ECO:0000256" key="5">
    <source>
        <dbReference type="ARBA" id="ARBA00022691"/>
    </source>
</evidence>
<dbReference type="RefSeq" id="WP_125670066.1">
    <property type="nucleotide sequence ID" value="NZ_RCOS01000009.1"/>
</dbReference>
<reference evidence="9 10" key="1">
    <citation type="submission" date="2018-10" db="EMBL/GenBank/DDBJ databases">
        <title>Co-occurring genomic capacity for anaerobic methane metabolism and dissimilatory sulfite reduction discovered in the Korarchaeota.</title>
        <authorList>
            <person name="Mckay L.J."/>
            <person name="Dlakic M."/>
            <person name="Fields M.W."/>
            <person name="Delmont T.O."/>
            <person name="Eren A.M."/>
            <person name="Jay Z.J."/>
            <person name="Klingelsmith K.B."/>
            <person name="Rusch D.B."/>
            <person name="Inskeep W.P."/>
        </authorList>
    </citation>
    <scope>NUCLEOTIDE SEQUENCE [LARGE SCALE GENOMIC DNA]</scope>
    <source>
        <strain evidence="9 10">MDKW</strain>
    </source>
</reference>
<dbReference type="EC" id="2.1.1.72" evidence="2"/>
<dbReference type="GO" id="GO:0009007">
    <property type="term" value="F:site-specific DNA-methyltransferase (adenine-specific) activity"/>
    <property type="evidence" value="ECO:0007669"/>
    <property type="project" value="UniProtKB-EC"/>
</dbReference>
<dbReference type="InterPro" id="IPR002052">
    <property type="entry name" value="DNA_methylase_N6_adenine_CS"/>
</dbReference>
<dbReference type="Pfam" id="PF07669">
    <property type="entry name" value="Eco57I"/>
    <property type="match status" value="1"/>
</dbReference>
<evidence type="ECO:0000256" key="4">
    <source>
        <dbReference type="ARBA" id="ARBA00022679"/>
    </source>
</evidence>
<dbReference type="PRINTS" id="PR00507">
    <property type="entry name" value="N12N6MTFRASE"/>
</dbReference>